<dbReference type="InterPro" id="IPR036388">
    <property type="entry name" value="WH-like_DNA-bd_sf"/>
</dbReference>
<comment type="caution">
    <text evidence="4">The sequence shown here is derived from an EMBL/GenBank/DDBJ whole genome shotgun (WGS) entry which is preliminary data.</text>
</comment>
<dbReference type="Pfam" id="PF17782">
    <property type="entry name" value="WHD_DprA"/>
    <property type="match status" value="1"/>
</dbReference>
<evidence type="ECO:0000259" key="3">
    <source>
        <dbReference type="Pfam" id="PF17782"/>
    </source>
</evidence>
<dbReference type="Proteomes" id="UP000317155">
    <property type="component" value="Unassembled WGS sequence"/>
</dbReference>
<dbReference type="SUPFAM" id="SSF102405">
    <property type="entry name" value="MCP/YpsA-like"/>
    <property type="match status" value="1"/>
</dbReference>
<gene>
    <name evidence="4" type="primary">dprA</name>
    <name evidence="4" type="ORF">FL622_07880</name>
</gene>
<evidence type="ECO:0000313" key="5">
    <source>
        <dbReference type="Proteomes" id="UP000317155"/>
    </source>
</evidence>
<name>A0A550JGX8_9BACT</name>
<feature type="domain" description="DprA winged helix" evidence="3">
    <location>
        <begin position="303"/>
        <end position="358"/>
    </location>
</feature>
<dbReference type="InterPro" id="IPR057666">
    <property type="entry name" value="DrpA_SLOG"/>
</dbReference>
<dbReference type="InterPro" id="IPR041614">
    <property type="entry name" value="DprA_WH"/>
</dbReference>
<dbReference type="InterPro" id="IPR003488">
    <property type="entry name" value="DprA"/>
</dbReference>
<sequence length="366" mass="39548">MPTAVERAWLRLHLTRGLGRVGLNRLMTAFASPEAILAAAPRDWTRRAGIRPTVAEALPAADAPLLRQAEELLERDDIRLISFWDEADYPPLLRQLPDPPALLYRRGRLTDQPALAVVGARRASAAGRRLTDEICAELASRGIAIVSGLARGIDTAAHEGALRGSGQTVAVLGCGIDQVYPPENRRLFQRIAEEGALLSEYPPGTAPLAGHFPARNRIISGLAQGVLIVEAAEGSGSLITADFALEQGREVFAVPGPVYAETSGGVNRLLKEGAHLVTEPADILEVLWPGTPSRGQRQKEDSLLEKLSGTALTVYRNLDREPLHIDELARKTGLTPMELSAILLHLELQGGVEQLPGMRYLRGREA</sequence>
<evidence type="ECO:0000259" key="2">
    <source>
        <dbReference type="Pfam" id="PF02481"/>
    </source>
</evidence>
<protein>
    <submittedName>
        <fullName evidence="4">DNA-protecting protein DprA</fullName>
    </submittedName>
</protein>
<dbReference type="PANTHER" id="PTHR43022">
    <property type="entry name" value="PROTEIN SMF"/>
    <property type="match status" value="1"/>
</dbReference>
<feature type="domain" description="Smf/DprA SLOG" evidence="2">
    <location>
        <begin position="83"/>
        <end position="286"/>
    </location>
</feature>
<organism evidence="4 5">
    <name type="scientific">Trichloromonas acetexigens</name>
    <dbReference type="NCBI Taxonomy" id="38815"/>
    <lineage>
        <taxon>Bacteria</taxon>
        <taxon>Pseudomonadati</taxon>
        <taxon>Thermodesulfobacteriota</taxon>
        <taxon>Desulfuromonadia</taxon>
        <taxon>Desulfuromonadales</taxon>
        <taxon>Trichloromonadaceae</taxon>
        <taxon>Trichloromonas</taxon>
    </lineage>
</organism>
<dbReference type="OrthoDB" id="9785707at2"/>
<dbReference type="Gene3D" id="3.40.50.450">
    <property type="match status" value="1"/>
</dbReference>
<evidence type="ECO:0000313" key="4">
    <source>
        <dbReference type="EMBL" id="TRO82487.1"/>
    </source>
</evidence>
<dbReference type="AlphaFoldDB" id="A0A550JGX8"/>
<keyword evidence="5" id="KW-1185">Reference proteome</keyword>
<dbReference type="Pfam" id="PF02481">
    <property type="entry name" value="DNA_processg_A"/>
    <property type="match status" value="1"/>
</dbReference>
<comment type="similarity">
    <text evidence="1">Belongs to the DprA/Smf family.</text>
</comment>
<evidence type="ECO:0000256" key="1">
    <source>
        <dbReference type="ARBA" id="ARBA00006525"/>
    </source>
</evidence>
<dbReference type="Gene3D" id="1.10.10.10">
    <property type="entry name" value="Winged helix-like DNA-binding domain superfamily/Winged helix DNA-binding domain"/>
    <property type="match status" value="1"/>
</dbReference>
<dbReference type="EMBL" id="VJVV01000004">
    <property type="protein sequence ID" value="TRO82487.1"/>
    <property type="molecule type" value="Genomic_DNA"/>
</dbReference>
<reference evidence="4 5" key="1">
    <citation type="submission" date="2019-07" db="EMBL/GenBank/DDBJ databases">
        <title>Insights of Desulfuromonas acetexigens electromicrobiology.</title>
        <authorList>
            <person name="Katuri K."/>
            <person name="Sapireddy V."/>
            <person name="Shaw D.R."/>
            <person name="Saikaly P."/>
        </authorList>
    </citation>
    <scope>NUCLEOTIDE SEQUENCE [LARGE SCALE GENOMIC DNA]</scope>
    <source>
        <strain evidence="4 5">2873</strain>
    </source>
</reference>
<dbReference type="PANTHER" id="PTHR43022:SF1">
    <property type="entry name" value="PROTEIN SMF"/>
    <property type="match status" value="1"/>
</dbReference>
<dbReference type="NCBIfam" id="TIGR00732">
    <property type="entry name" value="dprA"/>
    <property type="match status" value="1"/>
</dbReference>
<proteinExistence type="inferred from homology"/>
<accession>A0A550JGX8</accession>
<dbReference type="RefSeq" id="WP_092057532.1">
    <property type="nucleotide sequence ID" value="NZ_FOJJ01000034.1"/>
</dbReference>
<dbReference type="GO" id="GO:0009294">
    <property type="term" value="P:DNA-mediated transformation"/>
    <property type="evidence" value="ECO:0007669"/>
    <property type="project" value="InterPro"/>
</dbReference>